<protein>
    <recommendedName>
        <fullName evidence="16">Acyl-coenzyme A thioesterase 13</fullName>
    </recommendedName>
    <alternativeName>
        <fullName evidence="17">Hotdog-fold thioesterase superfamily member 2</fullName>
    </alternativeName>
    <alternativeName>
        <fullName evidence="18">Thioesterase superfamily member 2</fullName>
    </alternativeName>
</protein>
<organism evidence="20 21">
    <name type="scientific">Gossypium hirsutum</name>
    <name type="common">Upland cotton</name>
    <name type="synonym">Gossypium mexicanum</name>
    <dbReference type="NCBI Taxonomy" id="3635"/>
    <lineage>
        <taxon>Eukaryota</taxon>
        <taxon>Viridiplantae</taxon>
        <taxon>Streptophyta</taxon>
        <taxon>Embryophyta</taxon>
        <taxon>Tracheophyta</taxon>
        <taxon>Spermatophyta</taxon>
        <taxon>Magnoliopsida</taxon>
        <taxon>eudicotyledons</taxon>
        <taxon>Gunneridae</taxon>
        <taxon>Pentapetalae</taxon>
        <taxon>rosids</taxon>
        <taxon>malvids</taxon>
        <taxon>Malvales</taxon>
        <taxon>Malvaceae</taxon>
        <taxon>Malvoideae</taxon>
        <taxon>Gossypium</taxon>
    </lineage>
</organism>
<keyword evidence="9" id="KW-0443">Lipid metabolism</keyword>
<dbReference type="InterPro" id="IPR006683">
    <property type="entry name" value="Thioestr_dom"/>
</dbReference>
<evidence type="ECO:0000256" key="13">
    <source>
        <dbReference type="ARBA" id="ARBA00052976"/>
    </source>
</evidence>
<dbReference type="InterPro" id="IPR029069">
    <property type="entry name" value="HotDog_dom_sf"/>
</dbReference>
<dbReference type="Pfam" id="PF03061">
    <property type="entry name" value="4HBT"/>
    <property type="match status" value="1"/>
</dbReference>
<dbReference type="AlphaFoldDB" id="A0A1U8NRB7"/>
<dbReference type="PANTHER" id="PTHR21660">
    <property type="entry name" value="THIOESTERASE SUPERFAMILY MEMBER-RELATED"/>
    <property type="match status" value="1"/>
</dbReference>
<keyword evidence="11" id="KW-0206">Cytoskeleton</keyword>
<dbReference type="GO" id="GO:0006629">
    <property type="term" value="P:lipid metabolic process"/>
    <property type="evidence" value="ECO:0007669"/>
    <property type="project" value="UniProtKB-KW"/>
</dbReference>
<evidence type="ECO:0000256" key="10">
    <source>
        <dbReference type="ARBA" id="ARBA00023128"/>
    </source>
</evidence>
<feature type="domain" description="Thioesterase" evidence="19">
    <location>
        <begin position="67"/>
        <end position="120"/>
    </location>
</feature>
<dbReference type="GO" id="GO:0005829">
    <property type="term" value="C:cytosol"/>
    <property type="evidence" value="ECO:0007669"/>
    <property type="project" value="UniProtKB-SubCell"/>
</dbReference>
<dbReference type="Proteomes" id="UP000818029">
    <property type="component" value="Chromosome D03"/>
</dbReference>
<reference evidence="20" key="1">
    <citation type="journal article" date="2020" name="Nat. Genet.">
        <title>Genomic diversifications of five Gossypium allopolyploid species and their impact on cotton improvement.</title>
        <authorList>
            <person name="Chen Z.J."/>
            <person name="Sreedasyam A."/>
            <person name="Ando A."/>
            <person name="Song Q."/>
            <person name="De Santiago L.M."/>
            <person name="Hulse-Kemp A.M."/>
            <person name="Ding M."/>
            <person name="Ye W."/>
            <person name="Kirkbride R.C."/>
            <person name="Jenkins J."/>
            <person name="Plott C."/>
            <person name="Lovell J."/>
            <person name="Lin Y.M."/>
            <person name="Vaughn R."/>
            <person name="Liu B."/>
            <person name="Simpson S."/>
            <person name="Scheffler B.E."/>
            <person name="Wen L."/>
            <person name="Saski C.A."/>
            <person name="Grover C.E."/>
            <person name="Hu G."/>
            <person name="Conover J.L."/>
            <person name="Carlson J.W."/>
            <person name="Shu S."/>
            <person name="Boston L.B."/>
            <person name="Williams M."/>
            <person name="Peterson D.G."/>
            <person name="McGee K."/>
            <person name="Jones D.C."/>
            <person name="Wendel J.F."/>
            <person name="Stelly D.M."/>
            <person name="Grimwood J."/>
            <person name="Schmutz J."/>
        </authorList>
    </citation>
    <scope>NUCLEOTIDE SEQUENCE [LARGE SCALE GENOMIC DNA]</scope>
    <source>
        <strain evidence="20">cv. TM-1</strain>
    </source>
</reference>
<evidence type="ECO:0000256" key="7">
    <source>
        <dbReference type="ARBA" id="ARBA00022801"/>
    </source>
</evidence>
<evidence type="ECO:0000256" key="18">
    <source>
        <dbReference type="ARBA" id="ARBA00083956"/>
    </source>
</evidence>
<comment type="subcellular location">
    <subcellularLocation>
        <location evidence="3">Cytoplasm</location>
        <location evidence="3">Cytoskeleton</location>
        <location evidence="3">Spindle</location>
    </subcellularLocation>
    <subcellularLocation>
        <location evidence="4">Cytoplasm</location>
        <location evidence="4">Cytosol</location>
    </subcellularLocation>
    <subcellularLocation>
        <location evidence="2">Mitochondrion</location>
    </subcellularLocation>
    <subcellularLocation>
        <location evidence="1">Nucleus</location>
    </subcellularLocation>
</comment>
<evidence type="ECO:0000259" key="19">
    <source>
        <dbReference type="Pfam" id="PF03061"/>
    </source>
</evidence>
<evidence type="ECO:0000256" key="11">
    <source>
        <dbReference type="ARBA" id="ARBA00023212"/>
    </source>
</evidence>
<accession>A0A1U8NRB7</accession>
<keyword evidence="12" id="KW-0539">Nucleus</keyword>
<keyword evidence="20" id="KW-1185">Reference proteome</keyword>
<dbReference type="FunFam" id="3.10.129.10:FF:000021">
    <property type="entry name" value="Acyl-coenzyme A thioesterase 13"/>
    <property type="match status" value="1"/>
</dbReference>
<dbReference type="GO" id="GO:0005634">
    <property type="term" value="C:nucleus"/>
    <property type="evidence" value="ECO:0007669"/>
    <property type="project" value="UniProtKB-SubCell"/>
</dbReference>
<comment type="function">
    <text evidence="14">Catalyzes the hydrolysis of acyl-CoAs into free fatty acids and coenzyme A (CoASH), regulating their respective intracellular levels. Has acyl-CoA thioesterase activity towards medium (C12) and long-chain (C18) fatty acyl-CoA substrates. Can also hydrolyze 3-hydroxyphenylacetyl-CoA and 3,4-dihydroxyphenylacetyl-CoA (in vitro). May play a role in controlling adaptive thermogenesis.</text>
</comment>
<sequence>MEKVKELLQLDKEAEETVSRLTIHPHRVGYERSFYNDFGLRGIRVDKVEPGFVSCTFKVPPRLTDKNGNLATGAIANIVDEVGGSAVFVIGVPMKVSVDMSISFLGAAKLGDELEITSKALGERGGYAGTLVHIRNKATGELIAEGRHSLYGNESSKLLFGNQSSKL</sequence>
<dbReference type="SMR" id="A0A1U8NRB7"/>
<dbReference type="KEGG" id="ghi:107950209"/>
<dbReference type="CDD" id="cd03443">
    <property type="entry name" value="PaaI_thioesterase"/>
    <property type="match status" value="1"/>
</dbReference>
<proteinExistence type="inferred from homology"/>
<dbReference type="GeneID" id="107950209"/>
<keyword evidence="6" id="KW-0963">Cytoplasm</keyword>
<keyword evidence="10" id="KW-0496">Mitochondrion</keyword>
<evidence type="ECO:0000256" key="12">
    <source>
        <dbReference type="ARBA" id="ARBA00023242"/>
    </source>
</evidence>
<reference evidence="21" key="2">
    <citation type="submission" date="2025-08" db="UniProtKB">
        <authorList>
            <consortium name="RefSeq"/>
        </authorList>
    </citation>
    <scope>IDENTIFICATION</scope>
</reference>
<dbReference type="PANTHER" id="PTHR21660:SF8">
    <property type="entry name" value="OS02G0521700 PROTEIN"/>
    <property type="match status" value="1"/>
</dbReference>
<dbReference type="STRING" id="3635.A0A1U8NRB7"/>
<dbReference type="RefSeq" id="XP_016740509.1">
    <property type="nucleotide sequence ID" value="XM_016885020.2"/>
</dbReference>
<evidence type="ECO:0000256" key="4">
    <source>
        <dbReference type="ARBA" id="ARBA00004514"/>
    </source>
</evidence>
<evidence type="ECO:0000313" key="20">
    <source>
        <dbReference type="Proteomes" id="UP000818029"/>
    </source>
</evidence>
<name>A0A1U8NRB7_GOSHI</name>
<evidence type="ECO:0000256" key="1">
    <source>
        <dbReference type="ARBA" id="ARBA00004123"/>
    </source>
</evidence>
<gene>
    <name evidence="21" type="primary">LOC107950209</name>
</gene>
<dbReference type="OrthoDB" id="46529at2759"/>
<keyword evidence="8" id="KW-0007">Acetylation</keyword>
<evidence type="ECO:0000256" key="14">
    <source>
        <dbReference type="ARBA" id="ARBA00058205"/>
    </source>
</evidence>
<evidence type="ECO:0000256" key="15">
    <source>
        <dbReference type="ARBA" id="ARBA00064709"/>
    </source>
</evidence>
<evidence type="ECO:0000256" key="5">
    <source>
        <dbReference type="ARBA" id="ARBA00008324"/>
    </source>
</evidence>
<dbReference type="GO" id="GO:0047617">
    <property type="term" value="F:fatty acyl-CoA hydrolase activity"/>
    <property type="evidence" value="ECO:0000318"/>
    <property type="project" value="GO_Central"/>
</dbReference>
<evidence type="ECO:0000256" key="16">
    <source>
        <dbReference type="ARBA" id="ARBA00067273"/>
    </source>
</evidence>
<evidence type="ECO:0000256" key="8">
    <source>
        <dbReference type="ARBA" id="ARBA00022990"/>
    </source>
</evidence>
<comment type="similarity">
    <text evidence="5">Belongs to the thioesterase PaaI family.</text>
</comment>
<dbReference type="GO" id="GO:0005819">
    <property type="term" value="C:spindle"/>
    <property type="evidence" value="ECO:0007669"/>
    <property type="project" value="UniProtKB-SubCell"/>
</dbReference>
<dbReference type="InterPro" id="IPR039298">
    <property type="entry name" value="ACOT13"/>
</dbReference>
<comment type="catalytic activity">
    <reaction evidence="13">
        <text>a fatty acyl-CoA + H2O = a fatty acid + CoA + H(+)</text>
        <dbReference type="Rhea" id="RHEA:16781"/>
        <dbReference type="ChEBI" id="CHEBI:15377"/>
        <dbReference type="ChEBI" id="CHEBI:15378"/>
        <dbReference type="ChEBI" id="CHEBI:28868"/>
        <dbReference type="ChEBI" id="CHEBI:57287"/>
        <dbReference type="ChEBI" id="CHEBI:77636"/>
    </reaction>
    <physiologicalReaction direction="left-to-right" evidence="13">
        <dbReference type="Rhea" id="RHEA:16782"/>
    </physiologicalReaction>
</comment>
<evidence type="ECO:0000256" key="3">
    <source>
        <dbReference type="ARBA" id="ARBA00004186"/>
    </source>
</evidence>
<evidence type="ECO:0000313" key="21">
    <source>
        <dbReference type="RefSeq" id="XP_016740509.1"/>
    </source>
</evidence>
<dbReference type="PaxDb" id="3635-A0A1U8NRB7"/>
<evidence type="ECO:0000256" key="17">
    <source>
        <dbReference type="ARBA" id="ARBA00081533"/>
    </source>
</evidence>
<keyword evidence="7" id="KW-0378">Hydrolase</keyword>
<dbReference type="GO" id="GO:0005739">
    <property type="term" value="C:mitochondrion"/>
    <property type="evidence" value="ECO:0007669"/>
    <property type="project" value="UniProtKB-SubCell"/>
</dbReference>
<comment type="subunit">
    <text evidence="15">Homotetramer. Interacts with PCTP.</text>
</comment>
<dbReference type="SUPFAM" id="SSF54637">
    <property type="entry name" value="Thioesterase/thiol ester dehydrase-isomerase"/>
    <property type="match status" value="1"/>
</dbReference>
<evidence type="ECO:0000256" key="6">
    <source>
        <dbReference type="ARBA" id="ARBA00022490"/>
    </source>
</evidence>
<dbReference type="Gene3D" id="3.10.129.10">
    <property type="entry name" value="Hotdog Thioesterase"/>
    <property type="match status" value="1"/>
</dbReference>
<evidence type="ECO:0000256" key="9">
    <source>
        <dbReference type="ARBA" id="ARBA00023098"/>
    </source>
</evidence>
<evidence type="ECO:0000256" key="2">
    <source>
        <dbReference type="ARBA" id="ARBA00004173"/>
    </source>
</evidence>